<dbReference type="GO" id="GO:0000160">
    <property type="term" value="P:phosphorelay signal transduction system"/>
    <property type="evidence" value="ECO:0007669"/>
    <property type="project" value="InterPro"/>
</dbReference>
<dbReference type="GO" id="GO:0003677">
    <property type="term" value="F:DNA binding"/>
    <property type="evidence" value="ECO:0007669"/>
    <property type="project" value="UniProtKB-UniRule"/>
</dbReference>
<dbReference type="Proteomes" id="UP000037088">
    <property type="component" value="Unassembled WGS sequence"/>
</dbReference>
<dbReference type="STRING" id="1560201.NG42_03330"/>
<protein>
    <recommendedName>
        <fullName evidence="3">OmpR/PhoB-type domain-containing protein</fullName>
    </recommendedName>
</protein>
<name>A0A0L7T8W8_9GAMM</name>
<feature type="domain" description="OmpR/PhoB-type" evidence="3">
    <location>
        <begin position="6"/>
        <end position="108"/>
    </location>
</feature>
<dbReference type="GO" id="GO:0006355">
    <property type="term" value="P:regulation of DNA-templated transcription"/>
    <property type="evidence" value="ECO:0007669"/>
    <property type="project" value="InterPro"/>
</dbReference>
<sequence length="140" mass="16664">MERDMTKVHITTNIEYDMKNRTFTCRHHDNLTLTHTQSRCFEALLHTESWQPLHKDELITLLWGKCNRHFNYEPALIQKVYLLRKALSSIGLTDIIVTIPRFGYQINEKHAREIRFCREETPRKGFISGMFDKISIMLRA</sequence>
<evidence type="ECO:0000313" key="6">
    <source>
        <dbReference type="Proteomes" id="UP000036851"/>
    </source>
</evidence>
<proteinExistence type="predicted"/>
<evidence type="ECO:0000313" key="4">
    <source>
        <dbReference type="EMBL" id="KOC91809.1"/>
    </source>
</evidence>
<dbReference type="Gene3D" id="1.10.10.10">
    <property type="entry name" value="Winged helix-like DNA-binding domain superfamily/Winged helix DNA-binding domain"/>
    <property type="match status" value="1"/>
</dbReference>
<accession>A0A0L7T8W8</accession>
<gene>
    <name evidence="4" type="ORF">NG42_03330</name>
    <name evidence="5" type="ORF">NG43_02385</name>
</gene>
<dbReference type="InterPro" id="IPR001867">
    <property type="entry name" value="OmpR/PhoB-type_DNA-bd"/>
</dbReference>
<dbReference type="EMBL" id="JRXE01000004">
    <property type="protein sequence ID" value="KOC91809.1"/>
    <property type="molecule type" value="Genomic_DNA"/>
</dbReference>
<reference evidence="6 7" key="1">
    <citation type="journal article" date="2015" name="Int. J. Syst. Evol. Microbiol.">
        <title>Erwinia iniecta sp. nov., isolated from Russian wheat aphids (Diuraphis noxia).</title>
        <authorList>
            <person name="Campillo T."/>
            <person name="Luna E."/>
            <person name="Portier P."/>
            <person name="Fischer-Le Saux M."/>
            <person name="Lapitan N."/>
            <person name="Tisserat N.A."/>
            <person name="Leach J.E."/>
        </authorList>
    </citation>
    <scope>NUCLEOTIDE SEQUENCE [LARGE SCALE GENOMIC DNA]</scope>
    <source>
        <strain evidence="4 7">B120</strain>
        <strain evidence="5 6">B149</strain>
    </source>
</reference>
<dbReference type="SUPFAM" id="SSF46894">
    <property type="entry name" value="C-terminal effector domain of the bipartite response regulators"/>
    <property type="match status" value="1"/>
</dbReference>
<feature type="DNA-binding region" description="OmpR/PhoB-type" evidence="2">
    <location>
        <begin position="6"/>
        <end position="108"/>
    </location>
</feature>
<comment type="caution">
    <text evidence="4">The sequence shown here is derived from an EMBL/GenBank/DDBJ whole genome shotgun (WGS) entry which is preliminary data.</text>
</comment>
<evidence type="ECO:0000259" key="3">
    <source>
        <dbReference type="PROSITE" id="PS51755"/>
    </source>
</evidence>
<dbReference type="Pfam" id="PF00486">
    <property type="entry name" value="Trans_reg_C"/>
    <property type="match status" value="1"/>
</dbReference>
<dbReference type="EMBL" id="JRXF01000002">
    <property type="protein sequence ID" value="KOC95063.1"/>
    <property type="molecule type" value="Genomic_DNA"/>
</dbReference>
<keyword evidence="1 2" id="KW-0238">DNA-binding</keyword>
<dbReference type="AlphaFoldDB" id="A0A0L7T8W8"/>
<evidence type="ECO:0000313" key="5">
    <source>
        <dbReference type="EMBL" id="KOC95063.1"/>
    </source>
</evidence>
<dbReference type="PATRIC" id="fig|1560201.3.peg.712"/>
<dbReference type="InterPro" id="IPR016032">
    <property type="entry name" value="Sig_transdc_resp-reg_C-effctor"/>
</dbReference>
<dbReference type="InterPro" id="IPR036388">
    <property type="entry name" value="WH-like_DNA-bd_sf"/>
</dbReference>
<evidence type="ECO:0000256" key="2">
    <source>
        <dbReference type="PROSITE-ProRule" id="PRU01091"/>
    </source>
</evidence>
<dbReference type="Proteomes" id="UP000036851">
    <property type="component" value="Unassembled WGS sequence"/>
</dbReference>
<evidence type="ECO:0000313" key="7">
    <source>
        <dbReference type="Proteomes" id="UP000037088"/>
    </source>
</evidence>
<keyword evidence="7" id="KW-1185">Reference proteome</keyword>
<evidence type="ECO:0000256" key="1">
    <source>
        <dbReference type="ARBA" id="ARBA00023125"/>
    </source>
</evidence>
<organism evidence="4 7">
    <name type="scientific">Winslowiella iniecta</name>
    <dbReference type="NCBI Taxonomy" id="1560201"/>
    <lineage>
        <taxon>Bacteria</taxon>
        <taxon>Pseudomonadati</taxon>
        <taxon>Pseudomonadota</taxon>
        <taxon>Gammaproteobacteria</taxon>
        <taxon>Enterobacterales</taxon>
        <taxon>Erwiniaceae</taxon>
        <taxon>Winslowiella</taxon>
    </lineage>
</organism>
<dbReference type="PROSITE" id="PS51755">
    <property type="entry name" value="OMPR_PHOB"/>
    <property type="match status" value="1"/>
</dbReference>